<dbReference type="Gene3D" id="1.10.575.10">
    <property type="entry name" value="P1 Nuclease"/>
    <property type="match status" value="1"/>
</dbReference>
<dbReference type="AlphaFoldDB" id="A0A7C3MK74"/>
<keyword evidence="8" id="KW-0472">Membrane</keyword>
<dbReference type="InterPro" id="IPR008947">
    <property type="entry name" value="PLipase_C/P1_nuclease_dom_sf"/>
</dbReference>
<dbReference type="SMART" id="SM00770">
    <property type="entry name" value="Zn_dep_PLPC"/>
    <property type="match status" value="1"/>
</dbReference>
<reference evidence="10" key="1">
    <citation type="journal article" date="2020" name="mSystems">
        <title>Genome- and Community-Level Interaction Insights into Carbon Utilization and Element Cycling Functions of Hydrothermarchaeota in Hydrothermal Sediment.</title>
        <authorList>
            <person name="Zhou Z."/>
            <person name="Liu Y."/>
            <person name="Xu W."/>
            <person name="Pan J."/>
            <person name="Luo Z.H."/>
            <person name="Li M."/>
        </authorList>
    </citation>
    <scope>NUCLEOTIDE SEQUENCE [LARGE SCALE GENOMIC DNA]</scope>
    <source>
        <strain evidence="10">SpSt-81</strain>
    </source>
</reference>
<keyword evidence="3" id="KW-0479">Metal-binding</keyword>
<gene>
    <name evidence="10" type="ORF">ENW00_05480</name>
</gene>
<evidence type="ECO:0000256" key="6">
    <source>
        <dbReference type="ARBA" id="ARBA00022833"/>
    </source>
</evidence>
<dbReference type="PROSITE" id="PS51346">
    <property type="entry name" value="PROKAR_ZN_DEPEND_PLPC_2"/>
    <property type="match status" value="1"/>
</dbReference>
<feature type="domain" description="Zn-dependent PLC" evidence="9">
    <location>
        <begin position="22"/>
        <end position="238"/>
    </location>
</feature>
<dbReference type="GO" id="GO:0008270">
    <property type="term" value="F:zinc ion binding"/>
    <property type="evidence" value="ECO:0007669"/>
    <property type="project" value="InterPro"/>
</dbReference>
<name>A0A7C3MK74_DICTH</name>
<organism evidence="10">
    <name type="scientific">Dictyoglomus thermophilum</name>
    <dbReference type="NCBI Taxonomy" id="14"/>
    <lineage>
        <taxon>Bacteria</taxon>
        <taxon>Pseudomonadati</taxon>
        <taxon>Dictyoglomota</taxon>
        <taxon>Dictyoglomia</taxon>
        <taxon>Dictyoglomales</taxon>
        <taxon>Dictyoglomaceae</taxon>
        <taxon>Dictyoglomus</taxon>
    </lineage>
</organism>
<keyword evidence="4" id="KW-0732">Signal</keyword>
<protein>
    <recommendedName>
        <fullName evidence="2">Phospholipase C</fullName>
        <ecNumber evidence="1">3.1.4.3</ecNumber>
    </recommendedName>
    <alternativeName>
        <fullName evidence="7">Phosphatidylcholine cholinephosphohydrolase</fullName>
    </alternativeName>
</protein>
<evidence type="ECO:0000256" key="5">
    <source>
        <dbReference type="ARBA" id="ARBA00022801"/>
    </source>
</evidence>
<accession>A0A7C3MK74</accession>
<sequence length="261" mass="30676">MLNFCDKIFTVMRRFCYKKLFVYFLIILLLSTPILGWGGKTHQKIAKEAFYALPKEYQKKLSPYFDEIIDGSTAPDRIYRDFDSHIYHVYGSKGKGPEKVREKYLEIIRLIQDKKPWRLIAFQLGVLSHYIADLNQPLHTATSKTENLFHSKYEKDAEVIEPKRPKSLKYISYPMSYIIERAKIASKYYSDIERAYLRGKGFSDVSKITQRQIDEATFDVASYFYSALERGTRGTSFIDLVNDLIDYIKGIFFRLKREVTK</sequence>
<keyword evidence="8" id="KW-0812">Transmembrane</keyword>
<evidence type="ECO:0000256" key="2">
    <source>
        <dbReference type="ARBA" id="ARBA00018391"/>
    </source>
</evidence>
<dbReference type="Pfam" id="PF00882">
    <property type="entry name" value="Zn_dep_PLPC"/>
    <property type="match status" value="1"/>
</dbReference>
<dbReference type="SUPFAM" id="SSF48537">
    <property type="entry name" value="Phospholipase C/P1 nuclease"/>
    <property type="match status" value="1"/>
</dbReference>
<keyword evidence="6" id="KW-0862">Zinc</keyword>
<dbReference type="GO" id="GO:0034480">
    <property type="term" value="F:phosphatidylcholine phospholipase C activity"/>
    <property type="evidence" value="ECO:0007669"/>
    <property type="project" value="UniProtKB-EC"/>
</dbReference>
<evidence type="ECO:0000256" key="3">
    <source>
        <dbReference type="ARBA" id="ARBA00022723"/>
    </source>
</evidence>
<evidence type="ECO:0000256" key="4">
    <source>
        <dbReference type="ARBA" id="ARBA00022729"/>
    </source>
</evidence>
<evidence type="ECO:0000259" key="9">
    <source>
        <dbReference type="PROSITE" id="PS51346"/>
    </source>
</evidence>
<dbReference type="InterPro" id="IPR001531">
    <property type="entry name" value="Zn_PLipaseC"/>
</dbReference>
<dbReference type="EMBL" id="DTIN01000015">
    <property type="protein sequence ID" value="HFX13595.1"/>
    <property type="molecule type" value="Genomic_DNA"/>
</dbReference>
<comment type="caution">
    <text evidence="10">The sequence shown here is derived from an EMBL/GenBank/DDBJ whole genome shotgun (WGS) entry which is preliminary data.</text>
</comment>
<keyword evidence="8" id="KW-1133">Transmembrane helix</keyword>
<evidence type="ECO:0000256" key="7">
    <source>
        <dbReference type="ARBA" id="ARBA00031285"/>
    </source>
</evidence>
<dbReference type="EC" id="3.1.4.3" evidence="1"/>
<feature type="transmembrane region" description="Helical" evidence="8">
    <location>
        <begin position="20"/>
        <end position="39"/>
    </location>
</feature>
<evidence type="ECO:0000256" key="8">
    <source>
        <dbReference type="SAM" id="Phobius"/>
    </source>
</evidence>
<dbReference type="InterPro" id="IPR029002">
    <property type="entry name" value="PLPC/GPLD1"/>
</dbReference>
<proteinExistence type="predicted"/>
<keyword evidence="5" id="KW-0378">Hydrolase</keyword>
<evidence type="ECO:0000313" key="10">
    <source>
        <dbReference type="EMBL" id="HFX13595.1"/>
    </source>
</evidence>
<evidence type="ECO:0000256" key="1">
    <source>
        <dbReference type="ARBA" id="ARBA00012018"/>
    </source>
</evidence>